<dbReference type="Gene3D" id="3.60.20.10">
    <property type="entry name" value="Glutamine Phosphoribosylpyrophosphate, subunit 1, domain 1"/>
    <property type="match status" value="3"/>
</dbReference>
<feature type="signal peptide" evidence="6">
    <location>
        <begin position="1"/>
        <end position="26"/>
    </location>
</feature>
<evidence type="ECO:0000256" key="5">
    <source>
        <dbReference type="SAM" id="MobiDB-lite"/>
    </source>
</evidence>
<dbReference type="PANTHER" id="PTHR34218">
    <property type="entry name" value="PEPTIDASE S45 PENICILLIN AMIDASE"/>
    <property type="match status" value="1"/>
</dbReference>
<protein>
    <submittedName>
        <fullName evidence="7">Penicillin acylase family protein</fullName>
    </submittedName>
</protein>
<keyword evidence="4" id="KW-1015">Disulfide bond</keyword>
<evidence type="ECO:0000313" key="8">
    <source>
        <dbReference type="Proteomes" id="UP000648239"/>
    </source>
</evidence>
<evidence type="ECO:0000256" key="4">
    <source>
        <dbReference type="ARBA" id="ARBA00023157"/>
    </source>
</evidence>
<dbReference type="InterPro" id="IPR011936">
    <property type="entry name" value="Myxo_disulph_rpt"/>
</dbReference>
<dbReference type="Pfam" id="PF01804">
    <property type="entry name" value="Penicil_amidase"/>
    <property type="match status" value="1"/>
</dbReference>
<dbReference type="InterPro" id="IPR002692">
    <property type="entry name" value="S45"/>
</dbReference>
<keyword evidence="2 6" id="KW-0732">Signal</keyword>
<reference evidence="7 8" key="1">
    <citation type="submission" date="2020-08" db="EMBL/GenBank/DDBJ databases">
        <title>Acidobacteriota in marine sediments use diverse sulfur dissimilation pathways.</title>
        <authorList>
            <person name="Wasmund K."/>
        </authorList>
    </citation>
    <scope>NUCLEOTIDE SEQUENCE [LARGE SCALE GENOMIC DNA]</scope>
    <source>
        <strain evidence="7">MAG AM4</strain>
    </source>
</reference>
<evidence type="ECO:0000256" key="3">
    <source>
        <dbReference type="ARBA" id="ARBA00022737"/>
    </source>
</evidence>
<evidence type="ECO:0000256" key="6">
    <source>
        <dbReference type="SAM" id="SignalP"/>
    </source>
</evidence>
<dbReference type="Proteomes" id="UP000648239">
    <property type="component" value="Unassembled WGS sequence"/>
</dbReference>
<comment type="caution">
    <text evidence="7">The sequence shown here is derived from an EMBL/GenBank/DDBJ whole genome shotgun (WGS) entry which is preliminary data.</text>
</comment>
<dbReference type="GO" id="GO:0016811">
    <property type="term" value="F:hydrolase activity, acting on carbon-nitrogen (but not peptide) bonds, in linear amides"/>
    <property type="evidence" value="ECO:0007669"/>
    <property type="project" value="InterPro"/>
</dbReference>
<dbReference type="NCBIfam" id="TIGR02232">
    <property type="entry name" value="myxo_disulf_rpt"/>
    <property type="match status" value="1"/>
</dbReference>
<evidence type="ECO:0000256" key="1">
    <source>
        <dbReference type="ARBA" id="ARBA00006586"/>
    </source>
</evidence>
<evidence type="ECO:0000256" key="2">
    <source>
        <dbReference type="ARBA" id="ARBA00022729"/>
    </source>
</evidence>
<comment type="similarity">
    <text evidence="1">Belongs to the peptidase S45 family.</text>
</comment>
<dbReference type="SUPFAM" id="SSF56235">
    <property type="entry name" value="N-terminal nucleophile aminohydrolases (Ntn hydrolases)"/>
    <property type="match status" value="1"/>
</dbReference>
<keyword evidence="3" id="KW-0677">Repeat</keyword>
<name>A0A8J7C1B8_9BACT</name>
<dbReference type="PANTHER" id="PTHR34218:SF4">
    <property type="entry name" value="ACYL-HOMOSERINE LACTONE ACYLASE QUIP"/>
    <property type="match status" value="1"/>
</dbReference>
<dbReference type="InterPro" id="IPR029055">
    <property type="entry name" value="Ntn_hydrolases_N"/>
</dbReference>
<dbReference type="Gene3D" id="1.10.439.10">
    <property type="entry name" value="Penicillin Amidohydrolase, domain 1"/>
    <property type="match status" value="1"/>
</dbReference>
<feature type="chain" id="PRO_5035171905" evidence="6">
    <location>
        <begin position="27"/>
        <end position="1287"/>
    </location>
</feature>
<dbReference type="GO" id="GO:0017000">
    <property type="term" value="P:antibiotic biosynthetic process"/>
    <property type="evidence" value="ECO:0007669"/>
    <property type="project" value="InterPro"/>
</dbReference>
<feature type="compositionally biased region" description="Polar residues" evidence="5">
    <location>
        <begin position="1265"/>
        <end position="1277"/>
    </location>
</feature>
<organism evidence="7 8">
    <name type="scientific">Candidatus Polarisedimenticola svalbardensis</name>
    <dbReference type="NCBI Taxonomy" id="2886004"/>
    <lineage>
        <taxon>Bacteria</taxon>
        <taxon>Pseudomonadati</taxon>
        <taxon>Acidobacteriota</taxon>
        <taxon>Candidatus Polarisedimenticolia</taxon>
        <taxon>Candidatus Polarisedimenticolales</taxon>
        <taxon>Candidatus Polarisedimenticolaceae</taxon>
        <taxon>Candidatus Polarisedimenticola</taxon>
    </lineage>
</organism>
<evidence type="ECO:0000313" key="7">
    <source>
        <dbReference type="EMBL" id="MBD3867005.1"/>
    </source>
</evidence>
<feature type="region of interest" description="Disordered" evidence="5">
    <location>
        <begin position="1262"/>
        <end position="1287"/>
    </location>
</feature>
<proteinExistence type="inferred from homology"/>
<dbReference type="EMBL" id="JACXWD010000005">
    <property type="protein sequence ID" value="MBD3867005.1"/>
    <property type="molecule type" value="Genomic_DNA"/>
</dbReference>
<dbReference type="InterPro" id="IPR023343">
    <property type="entry name" value="Penicillin_amidase_dom1"/>
</dbReference>
<sequence length="1287" mass="136406">MSINNRARTALIIACLTIWLAGGAMAADLDGPASIVFDQYRVPTIVAQTEHDAIYLQGFMHARDRLWQMDFQRRLFAGKASEMLGSAALAQDVQLRTLGLERAAVRSLAVQTPETLAWLQAYSDGVNAYLALSNPLPPEYGALEMDHNGIPPWTPLDTLIMVKGLAFGLSFDLGDINRTLALLNFKGVGEILGFNGFQLFNADLYRVAPFDATISIPAMANAGDGPEQDPQPPGDEETPAYLSDPNFEAMLNSYRDAIVDIPILENALENDGTEVGSNWWIANGSLTDSGFPMIANDPHLSLGTPATFYEIHLNVENGINVTGISFPGVPGLVQGCNDTICWGSTVNSLDVTDVYQEVLIATNPAAPTSPTHSFFRGGLEPLQFIPQTYMFNAIGDGIPNNTFDAGLPPESGGVTIVVPRRNNGPIVSTSYDPASATPLTGFSIMYTGWSATQELESFRLMARAASPQNFRDALQFFDVGSQNWGYADVNGNIAYFTSAELPIREDLQTLFFPDGLLHPGIIRDGTGTNKHEWLPVQNPQPNQAINYEMLPFDEMPQVINPGSGYILNANNDPIGTSLDNVSWNQFRAGFNGLLYLAPGYATGFRIGRLKQLFDAGMAAGPLTTDQYKDWQGNNQLLDAEVLTPYLLESFDNASAAGAPQVLVDLIADPRIGDAIARLDSWDFSTPTGLDAGWDPSDATNVSGPAPAAEIDASVAATLYSVWRGQVTQRVIDQTLANLPIPLHPYAPGSAQTMSAFRYLMERYPITGGTGASLINFFDVPGVPDQDVAKDVILLGSLQSALDLLASDDMAAAFGNSTDLNDYRWGKLHRIVFAHTLGGPFSVPGEGSPTNLAPDLPGFARAGGMGSLDAAAHGVRADGLNEFMFGSGPSRRFIATMKPDGPEAMQVIPGGESGVLGSPNRTDQLDLWLANEYHPLPVSLADVNAIAVATETYDCGDGVTGPGEECDDGNTNGNDGCNDSCRISPIITCSSPTVSADPNTCDADIACDAIASCIDPSGGVITLGCDPGGPYGLGATDVTIQCSDSEDTTIVVCQAAVADTTPPTISVSVSPDDLWPPNHRMDDIVASVVVADTCGPATVVLESVTSSEPDNAAGNGDGNTVNDIQGADTGTEDYFFQLRAERASSGTGRVYTVTYTATDASGNEAGASTSVTVAHDRSGHTEPLELDLVVTLDGTLVAWTDMDAAGPYNLIRGSLSQLRELGNKIDLGTVTCYAGGTSAMDTSGNEDTEIPPSGDMFFYLIESDQGDGSSYGTVSSSKPRVPQSGDCQ</sequence>
<accession>A0A8J7C1B8</accession>
<feature type="region of interest" description="Disordered" evidence="5">
    <location>
        <begin position="218"/>
        <end position="242"/>
    </location>
</feature>
<gene>
    <name evidence="7" type="ORF">IFK94_02680</name>
</gene>